<protein>
    <submittedName>
        <fullName evidence="1">Uncharacterized protein</fullName>
    </submittedName>
</protein>
<evidence type="ECO:0000313" key="2">
    <source>
        <dbReference type="Proteomes" id="UP001221757"/>
    </source>
</evidence>
<proteinExistence type="predicted"/>
<reference evidence="1" key="1">
    <citation type="submission" date="2023-03" db="EMBL/GenBank/DDBJ databases">
        <title>Massive genome expansion in bonnet fungi (Mycena s.s.) driven by repeated elements and novel gene families across ecological guilds.</title>
        <authorList>
            <consortium name="Lawrence Berkeley National Laboratory"/>
            <person name="Harder C.B."/>
            <person name="Miyauchi S."/>
            <person name="Viragh M."/>
            <person name="Kuo A."/>
            <person name="Thoen E."/>
            <person name="Andreopoulos B."/>
            <person name="Lu D."/>
            <person name="Skrede I."/>
            <person name="Drula E."/>
            <person name="Henrissat B."/>
            <person name="Morin E."/>
            <person name="Kohler A."/>
            <person name="Barry K."/>
            <person name="LaButti K."/>
            <person name="Morin E."/>
            <person name="Salamov A."/>
            <person name="Lipzen A."/>
            <person name="Mereny Z."/>
            <person name="Hegedus B."/>
            <person name="Baldrian P."/>
            <person name="Stursova M."/>
            <person name="Weitz H."/>
            <person name="Taylor A."/>
            <person name="Grigoriev I.V."/>
            <person name="Nagy L.G."/>
            <person name="Martin F."/>
            <person name="Kauserud H."/>
        </authorList>
    </citation>
    <scope>NUCLEOTIDE SEQUENCE</scope>
    <source>
        <strain evidence="1">CBHHK067</strain>
    </source>
</reference>
<dbReference type="EMBL" id="JARKIE010000382">
    <property type="protein sequence ID" value="KAJ7648412.1"/>
    <property type="molecule type" value="Genomic_DNA"/>
</dbReference>
<accession>A0AAD7CGR5</accession>
<keyword evidence="2" id="KW-1185">Reference proteome</keyword>
<sequence length="143" mass="15186">MTIIYVWPGLKSSDVRVGSGLKAWAWAGSGGLGLEKIPDPTRARYQMIFSTPLFNHQSIKMIRPTIATCQATFKSFGGATAFGGAEGVVAQGTKFSLFARALSDLAAFCAGVGLLPFLDSGFFVPEPIMVPIYRSCGGDSIEN</sequence>
<dbReference type="Proteomes" id="UP001221757">
    <property type="component" value="Unassembled WGS sequence"/>
</dbReference>
<organism evidence="1 2">
    <name type="scientific">Mycena rosella</name>
    <name type="common">Pink bonnet</name>
    <name type="synonym">Agaricus rosellus</name>
    <dbReference type="NCBI Taxonomy" id="1033263"/>
    <lineage>
        <taxon>Eukaryota</taxon>
        <taxon>Fungi</taxon>
        <taxon>Dikarya</taxon>
        <taxon>Basidiomycota</taxon>
        <taxon>Agaricomycotina</taxon>
        <taxon>Agaricomycetes</taxon>
        <taxon>Agaricomycetidae</taxon>
        <taxon>Agaricales</taxon>
        <taxon>Marasmiineae</taxon>
        <taxon>Mycenaceae</taxon>
        <taxon>Mycena</taxon>
    </lineage>
</organism>
<comment type="caution">
    <text evidence="1">The sequence shown here is derived from an EMBL/GenBank/DDBJ whole genome shotgun (WGS) entry which is preliminary data.</text>
</comment>
<evidence type="ECO:0000313" key="1">
    <source>
        <dbReference type="EMBL" id="KAJ7648412.1"/>
    </source>
</evidence>
<name>A0AAD7CGR5_MYCRO</name>
<dbReference type="AlphaFoldDB" id="A0AAD7CGR5"/>
<gene>
    <name evidence="1" type="ORF">B0H17DRAFT_1148091</name>
</gene>